<protein>
    <submittedName>
        <fullName evidence="1">Uncharacterized protein</fullName>
    </submittedName>
</protein>
<proteinExistence type="predicted"/>
<reference evidence="1" key="1">
    <citation type="journal article" date="2021" name="Genes Genomics">
        <title>Comparative genomic analysis of Mycoplasma anatis strains.</title>
        <authorList>
            <person name="Zhou Q."/>
            <person name="Mai K."/>
            <person name="Yang D."/>
            <person name="Liu J."/>
            <person name="Yan Z."/>
            <person name="Luo C."/>
            <person name="Tan Y."/>
            <person name="Cao S."/>
            <person name="Zhou Q."/>
            <person name="Chen L."/>
            <person name="Chen F."/>
        </authorList>
    </citation>
    <scope>NUCLEOTIDE SEQUENCE</scope>
    <source>
        <strain evidence="1">DP07</strain>
    </source>
</reference>
<accession>A0A9Q3LAH5</accession>
<evidence type="ECO:0000313" key="1">
    <source>
        <dbReference type="EMBL" id="MBW0602886.1"/>
    </source>
</evidence>
<sequence length="359" mass="42824">MQVGLINNISQINELNKNNILDPYKFSSKVIVSNNFDNLNNKIDVELYLLRNFRTNKFSIIFKTNKEIKNFLNYFDIQFDIIVNGKTILKNSRNFNKYGLILDEKLNLSLNRLNEIKIIVKNNDEELYQHRIQKSDNIINNFEIETKNMFFTIKIPYVYKFESSSNNFQNRKTIFNFQTFIKFEKSGENVDTFAKFSSNFNLVSDNEIFRKVSLYFPKFLNLKLSNPLSKKEIKLIDQNELLNDNFINENIELKFNNLNIIFNKNQEYNNLLSNNLIKDLNVFSFDISDVSVIIKHKKFYDTNSLKNKIEKIAISVQDINTLQNDLIHIKNEDWIEFINLEKLSYDDFIIYIRKKYEIQ</sequence>
<name>A0A9Q3LAH5_9BACT</name>
<dbReference type="Proteomes" id="UP000746160">
    <property type="component" value="Unassembled WGS sequence"/>
</dbReference>
<comment type="caution">
    <text evidence="1">The sequence shown here is derived from an EMBL/GenBank/DDBJ whole genome shotgun (WGS) entry which is preliminary data.</text>
</comment>
<organism evidence="1 2">
    <name type="scientific">Mycoplasmopsis anatis</name>
    <dbReference type="NCBI Taxonomy" id="171279"/>
    <lineage>
        <taxon>Bacteria</taxon>
        <taxon>Bacillati</taxon>
        <taxon>Mycoplasmatota</taxon>
        <taxon>Mycoplasmoidales</taxon>
        <taxon>Metamycoplasmataceae</taxon>
        <taxon>Mycoplasmopsis</taxon>
    </lineage>
</organism>
<dbReference type="RefSeq" id="WP_218675475.1">
    <property type="nucleotide sequence ID" value="NZ_JABZFC010000010.1"/>
</dbReference>
<dbReference type="EMBL" id="JABZFG010000010">
    <property type="protein sequence ID" value="MBW0602886.1"/>
    <property type="molecule type" value="Genomic_DNA"/>
</dbReference>
<dbReference type="AlphaFoldDB" id="A0A9Q3LAH5"/>
<gene>
    <name evidence="1" type="ORF">MADP07_00624</name>
</gene>
<evidence type="ECO:0000313" key="2">
    <source>
        <dbReference type="Proteomes" id="UP000746160"/>
    </source>
</evidence>